<dbReference type="Pfam" id="PF14534">
    <property type="entry name" value="DUF4440"/>
    <property type="match status" value="1"/>
</dbReference>
<dbReference type="InterPro" id="IPR007138">
    <property type="entry name" value="ABM_dom"/>
</dbReference>
<dbReference type="InterPro" id="IPR032710">
    <property type="entry name" value="NTF2-like_dom_sf"/>
</dbReference>
<dbReference type="SUPFAM" id="SSF54427">
    <property type="entry name" value="NTF2-like"/>
    <property type="match status" value="1"/>
</dbReference>
<dbReference type="Pfam" id="PF13302">
    <property type="entry name" value="Acetyltransf_3"/>
    <property type="match status" value="1"/>
</dbReference>
<dbReference type="Proteomes" id="UP001261125">
    <property type="component" value="Unassembled WGS sequence"/>
</dbReference>
<dbReference type="PROSITE" id="PS51186">
    <property type="entry name" value="GNAT"/>
    <property type="match status" value="1"/>
</dbReference>
<evidence type="ECO:0000313" key="2">
    <source>
        <dbReference type="EMBL" id="MDU0346352.1"/>
    </source>
</evidence>
<gene>
    <name evidence="2" type="ORF">RWH44_11645</name>
</gene>
<dbReference type="EMBL" id="JAWDIT010000004">
    <property type="protein sequence ID" value="MDU0346352.1"/>
    <property type="molecule type" value="Genomic_DNA"/>
</dbReference>
<dbReference type="RefSeq" id="WP_316004696.1">
    <property type="nucleotide sequence ID" value="NZ_JAWDIT010000004.1"/>
</dbReference>
<dbReference type="InterPro" id="IPR000182">
    <property type="entry name" value="GNAT_dom"/>
</dbReference>
<proteinExistence type="predicted"/>
<keyword evidence="2" id="KW-0808">Transferase</keyword>
<dbReference type="Gene3D" id="3.30.70.100">
    <property type="match status" value="1"/>
</dbReference>
<keyword evidence="2" id="KW-0012">Acyltransferase</keyword>
<protein>
    <submittedName>
        <fullName evidence="2">GNAT family N-acetyltransferase</fullName>
        <ecNumber evidence="2">2.3.1.-</ecNumber>
    </submittedName>
</protein>
<accession>A0ABU3SND3</accession>
<name>A0ABU3SND3_9MICO</name>
<reference evidence="2 3" key="1">
    <citation type="submission" date="2023-09" db="EMBL/GenBank/DDBJ databases">
        <title>Microbacterium fusihabitans sp. nov., Microbacterium phycihabitans sp. nov., and Microbacterium cervinum sp. nov., isolated from dried seaweeds of beach.</title>
        <authorList>
            <person name="Lee S.D."/>
        </authorList>
    </citation>
    <scope>NUCLEOTIDE SEQUENCE [LARGE SCALE GENOMIC DNA]</scope>
    <source>
        <strain evidence="2 3">KSW2-29</strain>
    </source>
</reference>
<keyword evidence="3" id="KW-1185">Reference proteome</keyword>
<dbReference type="Gene3D" id="3.10.450.50">
    <property type="match status" value="1"/>
</dbReference>
<sequence length="387" mass="43068">MPLHLTRLDAAGADRDALVAFLSENHFPFHVHPHPRVAEVHGSIDAGSWSGEETETLWIDDDDRGRIGVVRLDDLADATAMLDLRIGDSWRGQRLGAAALALATDRVFAAHPAVIRFEGQTREDNTAMRRTFERSGWVLEAYYRDGWPVEDGEPMASVAYSVLRRDWESGTTTPVPRGPAVTLSGELRCADAAERERVRAHLPAHVALTRAEPGCLVFEVDPTDDPLVWRVEERFADEAAFDAHQRRVSTSTWGSATAGIERRYEIRGRAMDAAALTAAAWDAEQRLLDPAVRRDAAELGRLLADDFVEIGQSGRRWERAEIIDAVARDPGSAAGVIRERSSRMIAPDTVLLDYLLRLDGRESRRLSVWRCAPDLRMLFHQGTPLGR</sequence>
<dbReference type="GO" id="GO:0016746">
    <property type="term" value="F:acyltransferase activity"/>
    <property type="evidence" value="ECO:0007669"/>
    <property type="project" value="UniProtKB-KW"/>
</dbReference>
<comment type="caution">
    <text evidence="2">The sequence shown here is derived from an EMBL/GenBank/DDBJ whole genome shotgun (WGS) entry which is preliminary data.</text>
</comment>
<dbReference type="InterPro" id="IPR027843">
    <property type="entry name" value="DUF4440"/>
</dbReference>
<dbReference type="Gene3D" id="3.40.630.30">
    <property type="match status" value="1"/>
</dbReference>
<evidence type="ECO:0000259" key="1">
    <source>
        <dbReference type="PROSITE" id="PS51186"/>
    </source>
</evidence>
<organism evidence="2 3">
    <name type="scientific">Microbacterium phycohabitans</name>
    <dbReference type="NCBI Taxonomy" id="3075993"/>
    <lineage>
        <taxon>Bacteria</taxon>
        <taxon>Bacillati</taxon>
        <taxon>Actinomycetota</taxon>
        <taxon>Actinomycetes</taxon>
        <taxon>Micrococcales</taxon>
        <taxon>Microbacteriaceae</taxon>
        <taxon>Microbacterium</taxon>
    </lineage>
</organism>
<dbReference type="EC" id="2.3.1.-" evidence="2"/>
<feature type="domain" description="N-acetyltransferase" evidence="1">
    <location>
        <begin position="3"/>
        <end position="156"/>
    </location>
</feature>
<dbReference type="SUPFAM" id="SSF55729">
    <property type="entry name" value="Acyl-CoA N-acyltransferases (Nat)"/>
    <property type="match status" value="1"/>
</dbReference>
<dbReference type="InterPro" id="IPR016181">
    <property type="entry name" value="Acyl_CoA_acyltransferase"/>
</dbReference>
<dbReference type="SUPFAM" id="SSF54909">
    <property type="entry name" value="Dimeric alpha+beta barrel"/>
    <property type="match status" value="1"/>
</dbReference>
<dbReference type="Pfam" id="PF03992">
    <property type="entry name" value="ABM"/>
    <property type="match status" value="1"/>
</dbReference>
<dbReference type="InterPro" id="IPR011008">
    <property type="entry name" value="Dimeric_a/b-barrel"/>
</dbReference>
<evidence type="ECO:0000313" key="3">
    <source>
        <dbReference type="Proteomes" id="UP001261125"/>
    </source>
</evidence>